<evidence type="ECO:0000256" key="1">
    <source>
        <dbReference type="SAM" id="SignalP"/>
    </source>
</evidence>
<keyword evidence="2" id="KW-0418">Kinase</keyword>
<feature type="chain" id="PRO_5045633484" evidence="1">
    <location>
        <begin position="20"/>
        <end position="175"/>
    </location>
</feature>
<feature type="signal peptide" evidence="1">
    <location>
        <begin position="1"/>
        <end position="19"/>
    </location>
</feature>
<accession>A0ABQ8LKK2</accession>
<comment type="caution">
    <text evidence="2">The sequence shown here is derived from an EMBL/GenBank/DDBJ whole genome shotgun (WGS) entry which is preliminary data.</text>
</comment>
<keyword evidence="2" id="KW-0808">Transferase</keyword>
<evidence type="ECO:0000313" key="3">
    <source>
        <dbReference type="Proteomes" id="UP000830375"/>
    </source>
</evidence>
<evidence type="ECO:0000313" key="2">
    <source>
        <dbReference type="EMBL" id="KAI2651202.1"/>
    </source>
</evidence>
<gene>
    <name evidence="2" type="ORF">H4Q32_019236</name>
</gene>
<reference evidence="2 3" key="1">
    <citation type="submission" date="2022-01" db="EMBL/GenBank/DDBJ databases">
        <title>A high-quality chromosome-level genome assembly of rohu carp, Labeo rohita.</title>
        <authorList>
            <person name="Arick M.A. II"/>
            <person name="Hsu C.-Y."/>
            <person name="Magbanua Z."/>
            <person name="Pechanova O."/>
            <person name="Grover C."/>
            <person name="Miller E."/>
            <person name="Thrash A."/>
            <person name="Ezzel L."/>
            <person name="Alam S."/>
            <person name="Benzie J."/>
            <person name="Hamilton M."/>
            <person name="Karsi A."/>
            <person name="Lawrence M.L."/>
            <person name="Peterson D.G."/>
        </authorList>
    </citation>
    <scope>NUCLEOTIDE SEQUENCE [LARGE SCALE GENOMIC DNA]</scope>
    <source>
        <strain evidence="3">BAU-BD-2019</strain>
        <tissue evidence="2">Blood</tissue>
    </source>
</reference>
<protein>
    <submittedName>
        <fullName evidence="2">Protein-arginine kinase</fullName>
    </submittedName>
</protein>
<dbReference type="GO" id="GO:0016301">
    <property type="term" value="F:kinase activity"/>
    <property type="evidence" value="ECO:0007669"/>
    <property type="project" value="UniProtKB-KW"/>
</dbReference>
<dbReference type="Proteomes" id="UP000830375">
    <property type="component" value="Unassembled WGS sequence"/>
</dbReference>
<keyword evidence="3" id="KW-1185">Reference proteome</keyword>
<dbReference type="EMBL" id="JACTAM010000021">
    <property type="protein sequence ID" value="KAI2651202.1"/>
    <property type="molecule type" value="Genomic_DNA"/>
</dbReference>
<name>A0ABQ8LKK2_LABRO</name>
<keyword evidence="1" id="KW-0732">Signal</keyword>
<organism evidence="2 3">
    <name type="scientific">Labeo rohita</name>
    <name type="common">Indian major carp</name>
    <name type="synonym">Cyprinus rohita</name>
    <dbReference type="NCBI Taxonomy" id="84645"/>
    <lineage>
        <taxon>Eukaryota</taxon>
        <taxon>Metazoa</taxon>
        <taxon>Chordata</taxon>
        <taxon>Craniata</taxon>
        <taxon>Vertebrata</taxon>
        <taxon>Euteleostomi</taxon>
        <taxon>Actinopterygii</taxon>
        <taxon>Neopterygii</taxon>
        <taxon>Teleostei</taxon>
        <taxon>Ostariophysi</taxon>
        <taxon>Cypriniformes</taxon>
        <taxon>Cyprinidae</taxon>
        <taxon>Labeoninae</taxon>
        <taxon>Labeonini</taxon>
        <taxon>Labeo</taxon>
    </lineage>
</organism>
<proteinExistence type="predicted"/>
<sequence>MLGLMAPASLVLQLGPVLRLGLLRMRPLQYWLKPWVPSHAWRHRRLRIRVDQTCVKALIPWKDSQCMQRGVSQALLCRRKMVTTDASNTGWGALGHFTHRRFRESGRSLARQRSTSSPQKTTLIAQFTIEGQGRVGPQLAQSPPFRFSLTSLTPQVIRRVREQKHIGSRSCGSRL</sequence>